<organism evidence="2 3">
    <name type="scientific">Caenorhabditis tropicalis</name>
    <dbReference type="NCBI Taxonomy" id="1561998"/>
    <lineage>
        <taxon>Eukaryota</taxon>
        <taxon>Metazoa</taxon>
        <taxon>Ecdysozoa</taxon>
        <taxon>Nematoda</taxon>
        <taxon>Chromadorea</taxon>
        <taxon>Rhabditida</taxon>
        <taxon>Rhabditina</taxon>
        <taxon>Rhabditomorpha</taxon>
        <taxon>Rhabditoidea</taxon>
        <taxon>Rhabditidae</taxon>
        <taxon>Peloderinae</taxon>
        <taxon>Caenorhabditis</taxon>
    </lineage>
</organism>
<dbReference type="AlphaFoldDB" id="A0A1I7UIY3"/>
<evidence type="ECO:0000256" key="1">
    <source>
        <dbReference type="SAM" id="MobiDB-lite"/>
    </source>
</evidence>
<evidence type="ECO:0000313" key="3">
    <source>
        <dbReference type="WBParaSite" id="Csp11.Scaffold629.g9785.t2"/>
    </source>
</evidence>
<reference evidence="3" key="1">
    <citation type="submission" date="2016-11" db="UniProtKB">
        <authorList>
            <consortium name="WormBaseParasite"/>
        </authorList>
    </citation>
    <scope>IDENTIFICATION</scope>
</reference>
<feature type="region of interest" description="Disordered" evidence="1">
    <location>
        <begin position="1"/>
        <end position="34"/>
    </location>
</feature>
<accession>A0A1I7UIY3</accession>
<dbReference type="WBParaSite" id="Csp11.Scaffold629.g9785.t2">
    <property type="protein sequence ID" value="Csp11.Scaffold629.g9785.t2"/>
    <property type="gene ID" value="Csp11.Scaffold629.g9785"/>
</dbReference>
<name>A0A1I7UIY3_9PELO</name>
<proteinExistence type="predicted"/>
<sequence length="122" mass="14137">MGIGSSRHDKRQGCWSWRESSNNEEKQIKRPKKLPSKLKLKISGNQRRRREDTFVVWEEIPTPSVCDHRDTMNSEASSISPLAPTQERLMQVMITVSLGIFLLDTPSNWYLLLVGDFTKDIY</sequence>
<keyword evidence="2" id="KW-1185">Reference proteome</keyword>
<dbReference type="eggNOG" id="KOG1621">
    <property type="taxonomic scope" value="Eukaryota"/>
</dbReference>
<protein>
    <submittedName>
        <fullName evidence="3">G_PROTEIN_RECEP_F1_2 domain-containing protein</fullName>
    </submittedName>
</protein>
<dbReference type="Proteomes" id="UP000095282">
    <property type="component" value="Unplaced"/>
</dbReference>
<evidence type="ECO:0000313" key="2">
    <source>
        <dbReference type="Proteomes" id="UP000095282"/>
    </source>
</evidence>